<name>A0A9N9EVL8_9GLOM</name>
<dbReference type="EMBL" id="CAJVPL010015265">
    <property type="protein sequence ID" value="CAG8692947.1"/>
    <property type="molecule type" value="Genomic_DNA"/>
</dbReference>
<keyword evidence="2" id="KW-1185">Reference proteome</keyword>
<accession>A0A9N9EVL8</accession>
<comment type="caution">
    <text evidence="1">The sequence shown here is derived from an EMBL/GenBank/DDBJ whole genome shotgun (WGS) entry which is preliminary data.</text>
</comment>
<protein>
    <submittedName>
        <fullName evidence="1">9518_t:CDS:1</fullName>
    </submittedName>
</protein>
<reference evidence="1" key="1">
    <citation type="submission" date="2021-06" db="EMBL/GenBank/DDBJ databases">
        <authorList>
            <person name="Kallberg Y."/>
            <person name="Tangrot J."/>
            <person name="Rosling A."/>
        </authorList>
    </citation>
    <scope>NUCLEOTIDE SEQUENCE</scope>
    <source>
        <strain evidence="1">MT106</strain>
    </source>
</reference>
<proteinExistence type="predicted"/>
<evidence type="ECO:0000313" key="2">
    <source>
        <dbReference type="Proteomes" id="UP000789831"/>
    </source>
</evidence>
<organism evidence="1 2">
    <name type="scientific">Ambispora gerdemannii</name>
    <dbReference type="NCBI Taxonomy" id="144530"/>
    <lineage>
        <taxon>Eukaryota</taxon>
        <taxon>Fungi</taxon>
        <taxon>Fungi incertae sedis</taxon>
        <taxon>Mucoromycota</taxon>
        <taxon>Glomeromycotina</taxon>
        <taxon>Glomeromycetes</taxon>
        <taxon>Archaeosporales</taxon>
        <taxon>Ambisporaceae</taxon>
        <taxon>Ambispora</taxon>
    </lineage>
</organism>
<sequence>VVTKVSVFALKKVHEQFLKVSNATSENLLQPCSGTFTLSMGLPCSHTIQMYLTNNQCLQLTDFHQHWWLQRYQLPPQAPTETEDPLRQRWQEYNQQFESWPAHQQIAALDEMSSLFQEPAMIVQNPQ</sequence>
<dbReference type="OrthoDB" id="2432002at2759"/>
<dbReference type="AlphaFoldDB" id="A0A9N9EVL8"/>
<feature type="non-terminal residue" evidence="1">
    <location>
        <position position="127"/>
    </location>
</feature>
<evidence type="ECO:0000313" key="1">
    <source>
        <dbReference type="EMBL" id="CAG8692947.1"/>
    </source>
</evidence>
<dbReference type="Proteomes" id="UP000789831">
    <property type="component" value="Unassembled WGS sequence"/>
</dbReference>
<gene>
    <name evidence="1" type="ORF">AGERDE_LOCUS13171</name>
</gene>
<feature type="non-terminal residue" evidence="1">
    <location>
        <position position="1"/>
    </location>
</feature>